<protein>
    <submittedName>
        <fullName evidence="1">Uncharacterized protein</fullName>
    </submittedName>
</protein>
<dbReference type="Proteomes" id="UP000799444">
    <property type="component" value="Unassembled WGS sequence"/>
</dbReference>
<proteinExistence type="predicted"/>
<dbReference type="AlphaFoldDB" id="A0A9P4QIM4"/>
<dbReference type="EMBL" id="ML996491">
    <property type="protein sequence ID" value="KAF2726445.1"/>
    <property type="molecule type" value="Genomic_DNA"/>
</dbReference>
<evidence type="ECO:0000313" key="2">
    <source>
        <dbReference type="Proteomes" id="UP000799444"/>
    </source>
</evidence>
<organism evidence="1 2">
    <name type="scientific">Polyplosphaeria fusca</name>
    <dbReference type="NCBI Taxonomy" id="682080"/>
    <lineage>
        <taxon>Eukaryota</taxon>
        <taxon>Fungi</taxon>
        <taxon>Dikarya</taxon>
        <taxon>Ascomycota</taxon>
        <taxon>Pezizomycotina</taxon>
        <taxon>Dothideomycetes</taxon>
        <taxon>Pleosporomycetidae</taxon>
        <taxon>Pleosporales</taxon>
        <taxon>Tetraplosphaeriaceae</taxon>
        <taxon>Polyplosphaeria</taxon>
    </lineage>
</organism>
<name>A0A9P4QIM4_9PLEO</name>
<reference evidence="1" key="1">
    <citation type="journal article" date="2020" name="Stud. Mycol.">
        <title>101 Dothideomycetes genomes: a test case for predicting lifestyles and emergence of pathogens.</title>
        <authorList>
            <person name="Haridas S."/>
            <person name="Albert R."/>
            <person name="Binder M."/>
            <person name="Bloem J."/>
            <person name="Labutti K."/>
            <person name="Salamov A."/>
            <person name="Andreopoulos B."/>
            <person name="Baker S."/>
            <person name="Barry K."/>
            <person name="Bills G."/>
            <person name="Bluhm B."/>
            <person name="Cannon C."/>
            <person name="Castanera R."/>
            <person name="Culley D."/>
            <person name="Daum C."/>
            <person name="Ezra D."/>
            <person name="Gonzalez J."/>
            <person name="Henrissat B."/>
            <person name="Kuo A."/>
            <person name="Liang C."/>
            <person name="Lipzen A."/>
            <person name="Lutzoni F."/>
            <person name="Magnuson J."/>
            <person name="Mondo S."/>
            <person name="Nolan M."/>
            <person name="Ohm R."/>
            <person name="Pangilinan J."/>
            <person name="Park H.-J."/>
            <person name="Ramirez L."/>
            <person name="Alfaro M."/>
            <person name="Sun H."/>
            <person name="Tritt A."/>
            <person name="Yoshinaga Y."/>
            <person name="Zwiers L.-H."/>
            <person name="Turgeon B."/>
            <person name="Goodwin S."/>
            <person name="Spatafora J."/>
            <person name="Crous P."/>
            <person name="Grigoriev I."/>
        </authorList>
    </citation>
    <scope>NUCLEOTIDE SEQUENCE</scope>
    <source>
        <strain evidence="1">CBS 125425</strain>
    </source>
</reference>
<keyword evidence="2" id="KW-1185">Reference proteome</keyword>
<sequence>MHFELRDIMQAYVQSKDKLLRTLYARPPKEAQHIFAPNSILKIVRPLYGAAESGLYWFKTYHNHHKERLQMKVSTYDTCLLISHEGENPFGITGLQTDDTLSIVTKDFSAREEEELKRANFRAKPKTILTDDNPIEFNGARIKSQRNKVHLVQKGQAKHLRTIDPKAKDAAQQYTEQRARGAYIASVCQPEAAFDLSIAAQTTEPTYEDIKALNVRIQWQINNQDRGLTYIPLRLDRAKLFIFTDGSFANNKDLSSQLGFVIILAEELHTETRNDFQIKGNIVHWNSIKCKRVTRSVLASELYGMVGGFDIAIALSTTIRQIVQNINIPPIPMVICTDSRSLYDCLVKLGTTNKKRLMIDIMSLRESYENREIQEI</sequence>
<evidence type="ECO:0000313" key="1">
    <source>
        <dbReference type="EMBL" id="KAF2726445.1"/>
    </source>
</evidence>
<gene>
    <name evidence="1" type="ORF">EJ04DRAFT_571271</name>
</gene>
<comment type="caution">
    <text evidence="1">The sequence shown here is derived from an EMBL/GenBank/DDBJ whole genome shotgun (WGS) entry which is preliminary data.</text>
</comment>
<dbReference type="OrthoDB" id="3751033at2759"/>
<accession>A0A9P4QIM4</accession>